<name>A0ACC2PIJ8_9HYME</name>
<gene>
    <name evidence="1" type="ORF">QAD02_018438</name>
</gene>
<sequence>METSKSIPVRIRENSKRRWCGVCGELVISEFATFVQGTSLVDHACFKDAEAFKTDGQYIYKDSHAEQPTVQHPVVLENISPNLTANNGLRRLNIIPMNMKQVLGAFNNKPRTSTNNLIIAKNTNSNDAQHQLPGKPDLRAHSIPSQHSSPNIDDFLSNHSDGLERSLSNVIQRQSVEIDPLQYELLGYNIPAANDIQGASDKNSASVSSYTNESSSCESFDSVFPRVPILQITGDKTVSEISHQGSPNSPQDMAGTKNVKEDTSPGGFRWKEPMVKLLLESYTRHKKLHDKGVYLTKKKLYEKISEDLMAHNYKYITVDQIASKVKRLQDDYKEKVSNMGSKESGAGRKDVAHEDELVDAFGKKHSIHPPCLIGANFEYTKEDNNMPQEDLKNEMTKGKSGVNNKRRVNDVSNNIDGKQENNDDRPSKSCASKKKKYVMNVTPSGNSIKEKHHLENLERKDTYIELKEKELDLEAKNKKEELEIRQQTQREFFEIQKMKLALEAKKLQAQYPNSQFDITNEQ</sequence>
<keyword evidence="2" id="KW-1185">Reference proteome</keyword>
<comment type="caution">
    <text evidence="1">The sequence shown here is derived from an EMBL/GenBank/DDBJ whole genome shotgun (WGS) entry which is preliminary data.</text>
</comment>
<dbReference type="EMBL" id="CM056741">
    <property type="protein sequence ID" value="KAJ8682646.1"/>
    <property type="molecule type" value="Genomic_DNA"/>
</dbReference>
<dbReference type="Proteomes" id="UP001239111">
    <property type="component" value="Chromosome 1"/>
</dbReference>
<protein>
    <submittedName>
        <fullName evidence="1">Uncharacterized protein</fullName>
    </submittedName>
</protein>
<evidence type="ECO:0000313" key="1">
    <source>
        <dbReference type="EMBL" id="KAJ8682646.1"/>
    </source>
</evidence>
<accession>A0ACC2PIJ8</accession>
<proteinExistence type="predicted"/>
<evidence type="ECO:0000313" key="2">
    <source>
        <dbReference type="Proteomes" id="UP001239111"/>
    </source>
</evidence>
<organism evidence="1 2">
    <name type="scientific">Eretmocerus hayati</name>
    <dbReference type="NCBI Taxonomy" id="131215"/>
    <lineage>
        <taxon>Eukaryota</taxon>
        <taxon>Metazoa</taxon>
        <taxon>Ecdysozoa</taxon>
        <taxon>Arthropoda</taxon>
        <taxon>Hexapoda</taxon>
        <taxon>Insecta</taxon>
        <taxon>Pterygota</taxon>
        <taxon>Neoptera</taxon>
        <taxon>Endopterygota</taxon>
        <taxon>Hymenoptera</taxon>
        <taxon>Apocrita</taxon>
        <taxon>Proctotrupomorpha</taxon>
        <taxon>Chalcidoidea</taxon>
        <taxon>Aphelinidae</taxon>
        <taxon>Aphelininae</taxon>
        <taxon>Eretmocerus</taxon>
    </lineage>
</organism>
<reference evidence="1" key="1">
    <citation type="submission" date="2023-04" db="EMBL/GenBank/DDBJ databases">
        <title>A chromosome-level genome assembly of the parasitoid wasp Eretmocerus hayati.</title>
        <authorList>
            <person name="Zhong Y."/>
            <person name="Liu S."/>
            <person name="Liu Y."/>
        </authorList>
    </citation>
    <scope>NUCLEOTIDE SEQUENCE</scope>
    <source>
        <strain evidence="1">ZJU_SS_LIU_2023</strain>
    </source>
</reference>